<dbReference type="SUPFAM" id="SSF53098">
    <property type="entry name" value="Ribonuclease H-like"/>
    <property type="match status" value="1"/>
</dbReference>
<name>A0A023AVT8_GRENI</name>
<keyword evidence="3" id="KW-1185">Reference proteome</keyword>
<organism evidence="2 3">
    <name type="scientific">Gregarina niphandrodes</name>
    <name type="common">Septate eugregarine</name>
    <dbReference type="NCBI Taxonomy" id="110365"/>
    <lineage>
        <taxon>Eukaryota</taxon>
        <taxon>Sar</taxon>
        <taxon>Alveolata</taxon>
        <taxon>Apicomplexa</taxon>
        <taxon>Conoidasida</taxon>
        <taxon>Gregarinasina</taxon>
        <taxon>Eugregarinorida</taxon>
        <taxon>Gregarinidae</taxon>
        <taxon>Gregarina</taxon>
    </lineage>
</organism>
<dbReference type="Gene3D" id="3.30.420.10">
    <property type="entry name" value="Ribonuclease H-like superfamily/Ribonuclease H"/>
    <property type="match status" value="1"/>
</dbReference>
<evidence type="ECO:0000259" key="1">
    <source>
        <dbReference type="PROSITE" id="PS50994"/>
    </source>
</evidence>
<evidence type="ECO:0000313" key="2">
    <source>
        <dbReference type="EMBL" id="EZG42717.1"/>
    </source>
</evidence>
<dbReference type="Proteomes" id="UP000019763">
    <property type="component" value="Unassembled WGS sequence"/>
</dbReference>
<dbReference type="InterPro" id="IPR001584">
    <property type="entry name" value="Integrase_cat-core"/>
</dbReference>
<dbReference type="PROSITE" id="PS50994">
    <property type="entry name" value="INTEGRASE"/>
    <property type="match status" value="1"/>
</dbReference>
<dbReference type="PANTHER" id="PTHR37984">
    <property type="entry name" value="PROTEIN CBG26694"/>
    <property type="match status" value="1"/>
</dbReference>
<dbReference type="InterPro" id="IPR050951">
    <property type="entry name" value="Retrovirus_Pol_polyprotein"/>
</dbReference>
<protein>
    <submittedName>
        <fullName evidence="2">Integrase core domain protein</fullName>
    </submittedName>
</protein>
<accession>A0A023AVT8</accession>
<feature type="non-terminal residue" evidence="2">
    <location>
        <position position="122"/>
    </location>
</feature>
<reference evidence="2" key="1">
    <citation type="submission" date="2013-12" db="EMBL/GenBank/DDBJ databases">
        <authorList>
            <person name="Omoto C.K."/>
            <person name="Sibley D."/>
            <person name="Venepally P."/>
            <person name="Hadjithomas M."/>
            <person name="Karamycheva S."/>
            <person name="Brunk B."/>
            <person name="Roos D."/>
            <person name="Caler E."/>
            <person name="Lorenzi H."/>
        </authorList>
    </citation>
    <scope>NUCLEOTIDE SEQUENCE</scope>
</reference>
<feature type="domain" description="Integrase catalytic" evidence="1">
    <location>
        <begin position="1"/>
        <end position="122"/>
    </location>
</feature>
<evidence type="ECO:0000313" key="3">
    <source>
        <dbReference type="Proteomes" id="UP000019763"/>
    </source>
</evidence>
<comment type="caution">
    <text evidence="2">The sequence shown here is derived from an EMBL/GenBank/DDBJ whole genome shotgun (WGS) entry which is preliminary data.</text>
</comment>
<dbReference type="GeneID" id="22916788"/>
<dbReference type="eggNOG" id="KOG0017">
    <property type="taxonomic scope" value="Eukaryota"/>
</dbReference>
<dbReference type="AlphaFoldDB" id="A0A023AVT8"/>
<dbReference type="RefSeq" id="XP_011134754.1">
    <property type="nucleotide sequence ID" value="XM_011136452.1"/>
</dbReference>
<dbReference type="InterPro" id="IPR036397">
    <property type="entry name" value="RNaseH_sf"/>
</dbReference>
<sequence>MDVVSLDHVGPVHVGGVSWNVLVIIDHATRYMLARAVPSLEAAQTLRTFYHYWVVAFGTPRAVLTDGGSSFKGAFHTTVTKHLGCRHLVTAPYRPQGNGINEASHVELKNVLRAMWQEGQRD</sequence>
<dbReference type="OrthoDB" id="1713704at2759"/>
<dbReference type="GO" id="GO:0015074">
    <property type="term" value="P:DNA integration"/>
    <property type="evidence" value="ECO:0007669"/>
    <property type="project" value="InterPro"/>
</dbReference>
<dbReference type="VEuPathDB" id="CryptoDB:GNI_234880"/>
<dbReference type="PANTHER" id="PTHR37984:SF15">
    <property type="entry name" value="INTEGRASE CATALYTIC DOMAIN-CONTAINING PROTEIN"/>
    <property type="match status" value="1"/>
</dbReference>
<gene>
    <name evidence="2" type="ORF">GNI_234880</name>
</gene>
<proteinExistence type="predicted"/>
<dbReference type="EMBL" id="AFNH02001882">
    <property type="protein sequence ID" value="EZG42717.1"/>
    <property type="molecule type" value="Genomic_DNA"/>
</dbReference>
<dbReference type="InterPro" id="IPR012337">
    <property type="entry name" value="RNaseH-like_sf"/>
</dbReference>
<dbReference type="Pfam" id="PF00665">
    <property type="entry name" value="rve"/>
    <property type="match status" value="1"/>
</dbReference>
<dbReference type="GO" id="GO:0003676">
    <property type="term" value="F:nucleic acid binding"/>
    <property type="evidence" value="ECO:0007669"/>
    <property type="project" value="InterPro"/>
</dbReference>